<accession>A0A5S5CDU6</accession>
<dbReference type="RefSeq" id="WP_148928033.1">
    <property type="nucleotide sequence ID" value="NZ_VNHS01000002.1"/>
</dbReference>
<sequence>MLRKLRGMGKEIHYTGLSFASLLGVVLLHLVHWLAAPLLFGAAAGMHMNHHAGMGGGSSGGDIAMGVLMLVLFLINLVSMYYAIRQLALAWRQRGTGANSRHTYWCSAVSIMALVLGIYTTVSI</sequence>
<keyword evidence="3" id="KW-1185">Reference proteome</keyword>
<protein>
    <submittedName>
        <fullName evidence="2">Uncharacterized protein</fullName>
    </submittedName>
</protein>
<comment type="caution">
    <text evidence="2">The sequence shown here is derived from an EMBL/GenBank/DDBJ whole genome shotgun (WGS) entry which is preliminary data.</text>
</comment>
<feature type="transmembrane region" description="Helical" evidence="1">
    <location>
        <begin position="104"/>
        <end position="122"/>
    </location>
</feature>
<evidence type="ECO:0000313" key="2">
    <source>
        <dbReference type="EMBL" id="TYP77517.1"/>
    </source>
</evidence>
<name>A0A5S5CDU6_9BACL</name>
<feature type="transmembrane region" description="Helical" evidence="1">
    <location>
        <begin position="63"/>
        <end position="84"/>
    </location>
</feature>
<dbReference type="EMBL" id="VNHS01000002">
    <property type="protein sequence ID" value="TYP77517.1"/>
    <property type="molecule type" value="Genomic_DNA"/>
</dbReference>
<keyword evidence="1" id="KW-1133">Transmembrane helix</keyword>
<dbReference type="Proteomes" id="UP000323257">
    <property type="component" value="Unassembled WGS sequence"/>
</dbReference>
<dbReference type="OrthoDB" id="2646585at2"/>
<keyword evidence="1" id="KW-0472">Membrane</keyword>
<gene>
    <name evidence="2" type="ORF">BCM02_10277</name>
</gene>
<evidence type="ECO:0000256" key="1">
    <source>
        <dbReference type="SAM" id="Phobius"/>
    </source>
</evidence>
<keyword evidence="1" id="KW-0812">Transmembrane</keyword>
<organism evidence="2 3">
    <name type="scientific">Paenibacillus methanolicus</name>
    <dbReference type="NCBI Taxonomy" id="582686"/>
    <lineage>
        <taxon>Bacteria</taxon>
        <taxon>Bacillati</taxon>
        <taxon>Bacillota</taxon>
        <taxon>Bacilli</taxon>
        <taxon>Bacillales</taxon>
        <taxon>Paenibacillaceae</taxon>
        <taxon>Paenibacillus</taxon>
    </lineage>
</organism>
<feature type="transmembrane region" description="Helical" evidence="1">
    <location>
        <begin position="12"/>
        <end position="43"/>
    </location>
</feature>
<dbReference type="AlphaFoldDB" id="A0A5S5CDU6"/>
<proteinExistence type="predicted"/>
<evidence type="ECO:0000313" key="3">
    <source>
        <dbReference type="Proteomes" id="UP000323257"/>
    </source>
</evidence>
<reference evidence="2 3" key="1">
    <citation type="submission" date="2019-07" db="EMBL/GenBank/DDBJ databases">
        <title>Genomic Encyclopedia of Type Strains, Phase III (KMG-III): the genomes of soil and plant-associated and newly described type strains.</title>
        <authorList>
            <person name="Whitman W."/>
        </authorList>
    </citation>
    <scope>NUCLEOTIDE SEQUENCE [LARGE SCALE GENOMIC DNA]</scope>
    <source>
        <strain evidence="2 3">BL24</strain>
    </source>
</reference>